<evidence type="ECO:0000313" key="1">
    <source>
        <dbReference type="EMBL" id="QEU91147.1"/>
    </source>
</evidence>
<gene>
    <name evidence="1" type="ORF">CP970_09865</name>
</gene>
<organism evidence="1 2">
    <name type="scientific">Streptomyces kanamyceticus</name>
    <dbReference type="NCBI Taxonomy" id="1967"/>
    <lineage>
        <taxon>Bacteria</taxon>
        <taxon>Bacillati</taxon>
        <taxon>Actinomycetota</taxon>
        <taxon>Actinomycetes</taxon>
        <taxon>Kitasatosporales</taxon>
        <taxon>Streptomycetaceae</taxon>
        <taxon>Streptomyces</taxon>
    </lineage>
</organism>
<dbReference type="AlphaFoldDB" id="A0A5J6G868"/>
<protein>
    <submittedName>
        <fullName evidence="1">Uncharacterized protein</fullName>
    </submittedName>
</protein>
<dbReference type="KEGG" id="ska:CP970_09865"/>
<dbReference type="EMBL" id="CP023699">
    <property type="protein sequence ID" value="QEU91147.1"/>
    <property type="molecule type" value="Genomic_DNA"/>
</dbReference>
<name>A0A5J6G868_STRKN</name>
<evidence type="ECO:0000313" key="2">
    <source>
        <dbReference type="Proteomes" id="UP000325529"/>
    </source>
</evidence>
<dbReference type="Proteomes" id="UP000325529">
    <property type="component" value="Chromosome"/>
</dbReference>
<keyword evidence="2" id="KW-1185">Reference proteome</keyword>
<accession>A0A5J6G868</accession>
<reference evidence="1 2" key="1">
    <citation type="submission" date="2017-09" db="EMBL/GenBank/DDBJ databases">
        <authorList>
            <person name="Lee N."/>
            <person name="Cho B.-K."/>
        </authorList>
    </citation>
    <scope>NUCLEOTIDE SEQUENCE [LARGE SCALE GENOMIC DNA]</scope>
    <source>
        <strain evidence="1 2">ATCC 12853</strain>
    </source>
</reference>
<sequence>MTLLVLLVLLALEGERTQARNARGTSRYLRHRALVEDGRHVGTNDSGSYEIAYRLSWREGEATRYVDDAHIRFVFTP</sequence>
<proteinExistence type="predicted"/>